<feature type="compositionally biased region" description="Basic residues" evidence="1">
    <location>
        <begin position="117"/>
        <end position="132"/>
    </location>
</feature>
<feature type="region of interest" description="Disordered" evidence="1">
    <location>
        <begin position="109"/>
        <end position="132"/>
    </location>
</feature>
<sequence length="132" mass="14276">MPPNPNAMNPVPTAPGHTSTGELQQGKGPTQLHPSLCHRRNMADAVEHRAHNGTPDPTSTWNKLTRQEVPGQRQAIRTGISHHAPTITQTHHITATATITQVETLSSSALPSPLSRANHHSKCAKHRVPGRK</sequence>
<accession>A0ABV0V7I4</accession>
<dbReference type="EMBL" id="JAHRIQ010096495">
    <property type="protein sequence ID" value="MEQ2253059.1"/>
    <property type="molecule type" value="Genomic_DNA"/>
</dbReference>
<evidence type="ECO:0000256" key="1">
    <source>
        <dbReference type="SAM" id="MobiDB-lite"/>
    </source>
</evidence>
<dbReference type="Proteomes" id="UP001482620">
    <property type="component" value="Unassembled WGS sequence"/>
</dbReference>
<evidence type="ECO:0000313" key="2">
    <source>
        <dbReference type="EMBL" id="MEQ2253059.1"/>
    </source>
</evidence>
<keyword evidence="3" id="KW-1185">Reference proteome</keyword>
<feature type="compositionally biased region" description="Low complexity" evidence="1">
    <location>
        <begin position="1"/>
        <end position="15"/>
    </location>
</feature>
<feature type="region of interest" description="Disordered" evidence="1">
    <location>
        <begin position="1"/>
        <end position="70"/>
    </location>
</feature>
<gene>
    <name evidence="2" type="ORF">ILYODFUR_028184</name>
</gene>
<proteinExistence type="predicted"/>
<feature type="compositionally biased region" description="Polar residues" evidence="1">
    <location>
        <begin position="55"/>
        <end position="64"/>
    </location>
</feature>
<name>A0ABV0V7I4_9TELE</name>
<organism evidence="2 3">
    <name type="scientific">Ilyodon furcidens</name>
    <name type="common">goldbreast splitfin</name>
    <dbReference type="NCBI Taxonomy" id="33524"/>
    <lineage>
        <taxon>Eukaryota</taxon>
        <taxon>Metazoa</taxon>
        <taxon>Chordata</taxon>
        <taxon>Craniata</taxon>
        <taxon>Vertebrata</taxon>
        <taxon>Euteleostomi</taxon>
        <taxon>Actinopterygii</taxon>
        <taxon>Neopterygii</taxon>
        <taxon>Teleostei</taxon>
        <taxon>Neoteleostei</taxon>
        <taxon>Acanthomorphata</taxon>
        <taxon>Ovalentaria</taxon>
        <taxon>Atherinomorphae</taxon>
        <taxon>Cyprinodontiformes</taxon>
        <taxon>Goodeidae</taxon>
        <taxon>Ilyodon</taxon>
    </lineage>
</organism>
<evidence type="ECO:0000313" key="3">
    <source>
        <dbReference type="Proteomes" id="UP001482620"/>
    </source>
</evidence>
<comment type="caution">
    <text evidence="2">The sequence shown here is derived from an EMBL/GenBank/DDBJ whole genome shotgun (WGS) entry which is preliminary data.</text>
</comment>
<protein>
    <submittedName>
        <fullName evidence="2">Uncharacterized protein</fullName>
    </submittedName>
</protein>
<feature type="compositionally biased region" description="Basic and acidic residues" evidence="1">
    <location>
        <begin position="41"/>
        <end position="50"/>
    </location>
</feature>
<reference evidence="2 3" key="1">
    <citation type="submission" date="2021-06" db="EMBL/GenBank/DDBJ databases">
        <authorList>
            <person name="Palmer J.M."/>
        </authorList>
    </citation>
    <scope>NUCLEOTIDE SEQUENCE [LARGE SCALE GENOMIC DNA]</scope>
    <source>
        <strain evidence="3">if_2019</strain>
        <tissue evidence="2">Muscle</tissue>
    </source>
</reference>